<evidence type="ECO:0000256" key="3">
    <source>
        <dbReference type="ARBA" id="ARBA00022634"/>
    </source>
</evidence>
<dbReference type="Pfam" id="PF00265">
    <property type="entry name" value="TK"/>
    <property type="match status" value="1"/>
</dbReference>
<dbReference type="SUPFAM" id="SSF52540">
    <property type="entry name" value="P-loop containing nucleoside triphosphate hydrolases"/>
    <property type="match status" value="1"/>
</dbReference>
<comment type="similarity">
    <text evidence="1 8 10">Belongs to the thymidine kinase family.</text>
</comment>
<dbReference type="PANTHER" id="PTHR11441:SF0">
    <property type="entry name" value="THYMIDINE KINASE, CYTOSOLIC"/>
    <property type="match status" value="1"/>
</dbReference>
<dbReference type="EMBL" id="JBCITM010000003">
    <property type="protein sequence ID" value="MEN1759611.1"/>
    <property type="molecule type" value="Genomic_DNA"/>
</dbReference>
<dbReference type="Proteomes" id="UP001407405">
    <property type="component" value="Unassembled WGS sequence"/>
</dbReference>
<feature type="active site" description="Proton acceptor" evidence="8">
    <location>
        <position position="92"/>
    </location>
</feature>
<dbReference type="EC" id="2.7.1.21" evidence="2 8"/>
<evidence type="ECO:0000313" key="11">
    <source>
        <dbReference type="EMBL" id="MEN1759611.1"/>
    </source>
</evidence>
<keyword evidence="7 8" id="KW-0067">ATP-binding</keyword>
<feature type="binding site" evidence="8">
    <location>
        <position position="152"/>
    </location>
    <ligand>
        <name>Zn(2+)</name>
        <dbReference type="ChEBI" id="CHEBI:29105"/>
    </ligand>
</feature>
<keyword evidence="5 8" id="KW-0547">Nucleotide-binding</keyword>
<feature type="binding site" evidence="8">
    <location>
        <position position="185"/>
    </location>
    <ligand>
        <name>Zn(2+)</name>
        <dbReference type="ChEBI" id="CHEBI:29105"/>
    </ligand>
</feature>
<keyword evidence="12" id="KW-1185">Reference proteome</keyword>
<name>A0ABU9VT48_9CLOT</name>
<comment type="subcellular location">
    <subcellularLocation>
        <location evidence="8">Cytoplasm</location>
    </subcellularLocation>
</comment>
<gene>
    <name evidence="8" type="primary">tdk</name>
    <name evidence="11" type="ORF">AAIG11_03910</name>
</gene>
<evidence type="ECO:0000256" key="6">
    <source>
        <dbReference type="ARBA" id="ARBA00022777"/>
    </source>
</evidence>
<keyword evidence="8" id="KW-0479">Metal-binding</keyword>
<comment type="subunit">
    <text evidence="8">Homotetramer.</text>
</comment>
<dbReference type="GO" id="GO:0004797">
    <property type="term" value="F:thymidine kinase activity"/>
    <property type="evidence" value="ECO:0007669"/>
    <property type="project" value="UniProtKB-EC"/>
</dbReference>
<dbReference type="RefSeq" id="WP_343184973.1">
    <property type="nucleotide sequence ID" value="NZ_JBCITM010000003.1"/>
</dbReference>
<dbReference type="SUPFAM" id="SSF57716">
    <property type="entry name" value="Glucocorticoid receptor-like (DNA-binding domain)"/>
    <property type="match status" value="1"/>
</dbReference>
<keyword evidence="8" id="KW-0862">Zinc</keyword>
<proteinExistence type="inferred from homology"/>
<evidence type="ECO:0000313" key="12">
    <source>
        <dbReference type="Proteomes" id="UP001407405"/>
    </source>
</evidence>
<evidence type="ECO:0000256" key="8">
    <source>
        <dbReference type="HAMAP-Rule" id="MF_00124"/>
    </source>
</evidence>
<dbReference type="PANTHER" id="PTHR11441">
    <property type="entry name" value="THYMIDINE KINASE"/>
    <property type="match status" value="1"/>
</dbReference>
<keyword evidence="8" id="KW-0963">Cytoplasm</keyword>
<sequence length="208" mass="23633">MAQLTFIHSTMKSGKSLDLLKTDHAYRERGYKTLLFTSEVDTRYLDNGGLRDPRKGQITTRIGLKAEAWLIEKVDICRLAREESPDCILVDEAQFLAEEMILNLAELVDHEGIPVICYGLKNDFKGELFPGSKALLIYADTLREIETVCEYCTNKASMNLRLIDGTPVFSGAQILMGDNEYKPVCRKCYQSMKRHQTEKAMQLNGDQK</sequence>
<feature type="binding site" evidence="8">
    <location>
        <begin position="91"/>
        <end position="94"/>
    </location>
    <ligand>
        <name>ATP</name>
        <dbReference type="ChEBI" id="CHEBI:30616"/>
    </ligand>
</feature>
<keyword evidence="6 8" id="KW-0418">Kinase</keyword>
<reference evidence="11 12" key="1">
    <citation type="submission" date="2024-04" db="EMBL/GenBank/DDBJ databases">
        <title>Genome sequencing and metabolic network reconstruction of aminoacids and betaine degradation by Anoxynatronum sibiricum.</title>
        <authorList>
            <person name="Detkova E.N."/>
            <person name="Boltjanskaja Y.V."/>
            <person name="Mardanov A.V."/>
            <person name="Kevbrin V."/>
        </authorList>
    </citation>
    <scope>NUCLEOTIDE SEQUENCE [LARGE SCALE GENOMIC DNA]</scope>
    <source>
        <strain evidence="11 12">Z-7981</strain>
    </source>
</reference>
<evidence type="ECO:0000256" key="10">
    <source>
        <dbReference type="RuleBase" id="RU004165"/>
    </source>
</evidence>
<protein>
    <recommendedName>
        <fullName evidence="2 8">Thymidine kinase</fullName>
        <ecNumber evidence="2 8">2.7.1.21</ecNumber>
    </recommendedName>
</protein>
<evidence type="ECO:0000256" key="9">
    <source>
        <dbReference type="RuleBase" id="RU000544"/>
    </source>
</evidence>
<accession>A0ABU9VT48</accession>
<dbReference type="InterPro" id="IPR027417">
    <property type="entry name" value="P-loop_NTPase"/>
</dbReference>
<comment type="catalytic activity">
    <reaction evidence="8 9">
        <text>thymidine + ATP = dTMP + ADP + H(+)</text>
        <dbReference type="Rhea" id="RHEA:19129"/>
        <dbReference type="ChEBI" id="CHEBI:15378"/>
        <dbReference type="ChEBI" id="CHEBI:17748"/>
        <dbReference type="ChEBI" id="CHEBI:30616"/>
        <dbReference type="ChEBI" id="CHEBI:63528"/>
        <dbReference type="ChEBI" id="CHEBI:456216"/>
        <dbReference type="EC" id="2.7.1.21"/>
    </reaction>
</comment>
<organism evidence="11 12">
    <name type="scientific">Anoxynatronum sibiricum</name>
    <dbReference type="NCBI Taxonomy" id="210623"/>
    <lineage>
        <taxon>Bacteria</taxon>
        <taxon>Bacillati</taxon>
        <taxon>Bacillota</taxon>
        <taxon>Clostridia</taxon>
        <taxon>Eubacteriales</taxon>
        <taxon>Clostridiaceae</taxon>
        <taxon>Anoxynatronum</taxon>
    </lineage>
</organism>
<comment type="caution">
    <text evidence="11">The sequence shown here is derived from an EMBL/GenBank/DDBJ whole genome shotgun (WGS) entry which is preliminary data.</text>
</comment>
<evidence type="ECO:0000256" key="7">
    <source>
        <dbReference type="ARBA" id="ARBA00022840"/>
    </source>
</evidence>
<feature type="binding site" evidence="8">
    <location>
        <begin position="9"/>
        <end position="16"/>
    </location>
    <ligand>
        <name>ATP</name>
        <dbReference type="ChEBI" id="CHEBI:30616"/>
    </ligand>
</feature>
<dbReference type="Gene3D" id="3.40.50.300">
    <property type="entry name" value="P-loop containing nucleotide triphosphate hydrolases"/>
    <property type="match status" value="1"/>
</dbReference>
<evidence type="ECO:0000256" key="1">
    <source>
        <dbReference type="ARBA" id="ARBA00007587"/>
    </source>
</evidence>
<dbReference type="PIRSF" id="PIRSF035805">
    <property type="entry name" value="TK_cell"/>
    <property type="match status" value="1"/>
</dbReference>
<feature type="binding site" evidence="8">
    <location>
        <position position="188"/>
    </location>
    <ligand>
        <name>Zn(2+)</name>
        <dbReference type="ChEBI" id="CHEBI:29105"/>
    </ligand>
</feature>
<keyword evidence="4 8" id="KW-0808">Transferase</keyword>
<evidence type="ECO:0000256" key="5">
    <source>
        <dbReference type="ARBA" id="ARBA00022741"/>
    </source>
</evidence>
<evidence type="ECO:0000256" key="4">
    <source>
        <dbReference type="ARBA" id="ARBA00022679"/>
    </source>
</evidence>
<evidence type="ECO:0000256" key="2">
    <source>
        <dbReference type="ARBA" id="ARBA00012118"/>
    </source>
</evidence>
<dbReference type="Gene3D" id="3.30.60.20">
    <property type="match status" value="1"/>
</dbReference>
<dbReference type="HAMAP" id="MF_00124">
    <property type="entry name" value="Thymidine_kinase"/>
    <property type="match status" value="1"/>
</dbReference>
<feature type="binding site" evidence="8">
    <location>
        <position position="149"/>
    </location>
    <ligand>
        <name>Zn(2+)</name>
        <dbReference type="ChEBI" id="CHEBI:29105"/>
    </ligand>
</feature>
<keyword evidence="3 8" id="KW-0237">DNA synthesis</keyword>
<dbReference type="InterPro" id="IPR001267">
    <property type="entry name" value="Thymidine_kinase"/>
</dbReference>